<reference evidence="1 2" key="1">
    <citation type="submission" date="2018-02" db="EMBL/GenBank/DDBJ databases">
        <authorList>
            <person name="Holder M.E."/>
            <person name="Ajami N.J."/>
            <person name="Petrosino J.F."/>
        </authorList>
    </citation>
    <scope>NUCLEOTIDE SEQUENCE [LARGE SCALE GENOMIC DNA]</scope>
    <source>
        <strain evidence="1 2">ATCC 33285</strain>
    </source>
</reference>
<evidence type="ECO:0000313" key="1">
    <source>
        <dbReference type="EMBL" id="AVM52405.1"/>
    </source>
</evidence>
<gene>
    <name evidence="1" type="ORF">C4H11_05120</name>
</gene>
<protein>
    <submittedName>
        <fullName evidence="1">Uncharacterized protein</fullName>
    </submittedName>
</protein>
<name>A0ABM6T6K9_9BACE</name>
<evidence type="ECO:0000313" key="2">
    <source>
        <dbReference type="Proteomes" id="UP000238304"/>
    </source>
</evidence>
<dbReference type="RefSeq" id="WP_106040733.1">
    <property type="nucleotide sequence ID" value="NZ_CP027231.1"/>
</dbReference>
<accession>A0ABM6T6K9</accession>
<dbReference type="Proteomes" id="UP000238304">
    <property type="component" value="Chromosome"/>
</dbReference>
<dbReference type="EMBL" id="CP027231">
    <property type="protein sequence ID" value="AVM52405.1"/>
    <property type="molecule type" value="Genomic_DNA"/>
</dbReference>
<proteinExistence type="predicted"/>
<keyword evidence="2" id="KW-1185">Reference proteome</keyword>
<sequence length="66" mass="7682">MPVYKFSHQLLAVLVHLAHTVVKWKTNFLTLDVGDKLVNTDDTALMKYEKKFMQKAVSIMYTVFSF</sequence>
<organism evidence="1 2">
    <name type="scientific">Bacteroides zoogleoformans</name>
    <dbReference type="NCBI Taxonomy" id="28119"/>
    <lineage>
        <taxon>Bacteria</taxon>
        <taxon>Pseudomonadati</taxon>
        <taxon>Bacteroidota</taxon>
        <taxon>Bacteroidia</taxon>
        <taxon>Bacteroidales</taxon>
        <taxon>Bacteroidaceae</taxon>
        <taxon>Bacteroides</taxon>
    </lineage>
</organism>